<dbReference type="PROSITE" id="PS50082">
    <property type="entry name" value="WD_REPEATS_2"/>
    <property type="match status" value="1"/>
</dbReference>
<feature type="compositionally biased region" description="Basic and acidic residues" evidence="7">
    <location>
        <begin position="286"/>
        <end position="295"/>
    </location>
</feature>
<dbReference type="PANTHER" id="PTHR13083:SF3">
    <property type="entry name" value="WD REPEAT-CONTAINING PROTEIN 91"/>
    <property type="match status" value="1"/>
</dbReference>
<feature type="repeat" description="WD" evidence="5">
    <location>
        <begin position="331"/>
        <end position="363"/>
    </location>
</feature>
<comment type="similarity">
    <text evidence="3">Belongs to the WD repeat WDR91 family.</text>
</comment>
<organism evidence="9 10">
    <name type="scientific">Phycomyces blakesleeanus (strain ATCC 8743b / DSM 1359 / FGSC 10004 / NBRC 33097 / NRRL 1555)</name>
    <dbReference type="NCBI Taxonomy" id="763407"/>
    <lineage>
        <taxon>Eukaryota</taxon>
        <taxon>Fungi</taxon>
        <taxon>Fungi incertae sedis</taxon>
        <taxon>Mucoromycota</taxon>
        <taxon>Mucoromycotina</taxon>
        <taxon>Mucoromycetes</taxon>
        <taxon>Mucorales</taxon>
        <taxon>Phycomycetaceae</taxon>
        <taxon>Phycomyces</taxon>
    </lineage>
</organism>
<dbReference type="InterPro" id="IPR015943">
    <property type="entry name" value="WD40/YVTN_repeat-like_dom_sf"/>
</dbReference>
<proteinExistence type="inferred from homology"/>
<evidence type="ECO:0000256" key="1">
    <source>
        <dbReference type="ARBA" id="ARBA00004220"/>
    </source>
</evidence>
<evidence type="ECO:0000259" key="8">
    <source>
        <dbReference type="Pfam" id="PF23138"/>
    </source>
</evidence>
<dbReference type="GO" id="GO:0141039">
    <property type="term" value="F:phosphatidylinositol 3-kinase inhibitor activity"/>
    <property type="evidence" value="ECO:0007669"/>
    <property type="project" value="InterPro"/>
</dbReference>
<keyword evidence="5" id="KW-0853">WD repeat</keyword>
<dbReference type="SMART" id="SM00320">
    <property type="entry name" value="WD40"/>
    <property type="match status" value="5"/>
</dbReference>
<evidence type="ECO:0000256" key="4">
    <source>
        <dbReference type="ARBA" id="ARBA00022753"/>
    </source>
</evidence>
<dbReference type="PROSITE" id="PS50294">
    <property type="entry name" value="WD_REPEATS_REGION"/>
    <property type="match status" value="1"/>
</dbReference>
<dbReference type="PROSITE" id="PS50896">
    <property type="entry name" value="LISH"/>
    <property type="match status" value="1"/>
</dbReference>
<dbReference type="InParanoid" id="A0A162TIM2"/>
<dbReference type="VEuPathDB" id="FungiDB:PHYBLDRAFT_182998"/>
<dbReference type="InterPro" id="IPR001680">
    <property type="entry name" value="WD40_rpt"/>
</dbReference>
<evidence type="ECO:0000256" key="6">
    <source>
        <dbReference type="SAM" id="Coils"/>
    </source>
</evidence>
<feature type="domain" description="ARMC9 CTLH-like" evidence="8">
    <location>
        <begin position="93"/>
        <end position="199"/>
    </location>
</feature>
<feature type="coiled-coil region" evidence="6">
    <location>
        <begin position="215"/>
        <end position="256"/>
    </location>
</feature>
<dbReference type="GO" id="GO:0031902">
    <property type="term" value="C:late endosome membrane"/>
    <property type="evidence" value="ECO:0007669"/>
    <property type="project" value="UniProtKB-SubCell"/>
</dbReference>
<name>A0A162TIM2_PHYB8</name>
<dbReference type="OrthoDB" id="193023at2759"/>
<dbReference type="Pfam" id="PF23138">
    <property type="entry name" value="CTLH_Armc9"/>
    <property type="match status" value="1"/>
</dbReference>
<dbReference type="InterPro" id="IPR036322">
    <property type="entry name" value="WD40_repeat_dom_sf"/>
</dbReference>
<dbReference type="SUPFAM" id="SSF50978">
    <property type="entry name" value="WD40 repeat-like"/>
    <property type="match status" value="1"/>
</dbReference>
<dbReference type="EMBL" id="KV440993">
    <property type="protein sequence ID" value="OAD68892.1"/>
    <property type="molecule type" value="Genomic_DNA"/>
</dbReference>
<reference evidence="10" key="1">
    <citation type="submission" date="2015-06" db="EMBL/GenBank/DDBJ databases">
        <title>Expansion of signal transduction pathways in fungi by whole-genome duplication.</title>
        <authorList>
            <consortium name="DOE Joint Genome Institute"/>
            <person name="Corrochano L.M."/>
            <person name="Kuo A."/>
            <person name="Marcet-Houben M."/>
            <person name="Polaino S."/>
            <person name="Salamov A."/>
            <person name="Villalobos J.M."/>
            <person name="Alvarez M.I."/>
            <person name="Avalos J."/>
            <person name="Benito E.P."/>
            <person name="Benoit I."/>
            <person name="Burger G."/>
            <person name="Camino L.P."/>
            <person name="Canovas D."/>
            <person name="Cerda-Olmedo E."/>
            <person name="Cheng J.-F."/>
            <person name="Dominguez A."/>
            <person name="Elias M."/>
            <person name="Eslava A.P."/>
            <person name="Glaser F."/>
            <person name="Grimwood J."/>
            <person name="Gutierrez G."/>
            <person name="Heitman J."/>
            <person name="Henrissat B."/>
            <person name="Iturriaga E.A."/>
            <person name="Lang B.F."/>
            <person name="Lavin J.L."/>
            <person name="Lee S."/>
            <person name="Li W."/>
            <person name="Lindquist E."/>
            <person name="Lopez-Garcia S."/>
            <person name="Luque E.M."/>
            <person name="Marcos A.T."/>
            <person name="Martin J."/>
            <person name="McCluskey K."/>
            <person name="Medina H.R."/>
            <person name="Miralles-Duran A."/>
            <person name="Miyazaki A."/>
            <person name="Munoz-Torres E."/>
            <person name="Oguiza J.A."/>
            <person name="Ohm R."/>
            <person name="Olmedo M."/>
            <person name="Orejas M."/>
            <person name="Ortiz-Castellanos L."/>
            <person name="Pisabarro A.G."/>
            <person name="Rodriguez-Romero J."/>
            <person name="Ruiz-Herrera J."/>
            <person name="Ruiz-Vazquez R."/>
            <person name="Sanz C."/>
            <person name="Schackwitz W."/>
            <person name="Schmutz J."/>
            <person name="Shahriari M."/>
            <person name="Shelest E."/>
            <person name="Silva-Franco F."/>
            <person name="Soanes D."/>
            <person name="Syed K."/>
            <person name="Tagua V.G."/>
            <person name="Talbot N.J."/>
            <person name="Thon M."/>
            <person name="De vries R.P."/>
            <person name="Wiebenga A."/>
            <person name="Yadav J.S."/>
            <person name="Braun E.L."/>
            <person name="Baker S."/>
            <person name="Garre V."/>
            <person name="Horwitz B."/>
            <person name="Torres-Martinez S."/>
            <person name="Idnurm A."/>
            <person name="Herrera-Estrella A."/>
            <person name="Gabaldon T."/>
            <person name="Grigoriev I.V."/>
        </authorList>
    </citation>
    <scope>NUCLEOTIDE SEQUENCE [LARGE SCALE GENOMIC DNA]</scope>
    <source>
        <strain evidence="10">NRRL 1555(-)</strain>
    </source>
</reference>
<evidence type="ECO:0000256" key="5">
    <source>
        <dbReference type="PROSITE-ProRule" id="PRU00221"/>
    </source>
</evidence>
<evidence type="ECO:0000256" key="3">
    <source>
        <dbReference type="ARBA" id="ARBA00006128"/>
    </source>
</evidence>
<dbReference type="GO" id="GO:0051898">
    <property type="term" value="P:negative regulation of phosphatidylinositol 3-kinase/protein kinase B signal transduction"/>
    <property type="evidence" value="ECO:0007669"/>
    <property type="project" value="InterPro"/>
</dbReference>
<dbReference type="AlphaFoldDB" id="A0A162TIM2"/>
<keyword evidence="6" id="KW-0175">Coiled coil</keyword>
<dbReference type="GeneID" id="28999611"/>
<evidence type="ECO:0000256" key="7">
    <source>
        <dbReference type="SAM" id="MobiDB-lite"/>
    </source>
</evidence>
<dbReference type="InterPro" id="IPR039724">
    <property type="entry name" value="WDR91"/>
</dbReference>
<dbReference type="RefSeq" id="XP_018286932.1">
    <property type="nucleotide sequence ID" value="XM_018438705.1"/>
</dbReference>
<dbReference type="InterPro" id="IPR056327">
    <property type="entry name" value="ARMC9_CTLH-like_dom"/>
</dbReference>
<keyword evidence="10" id="KW-1185">Reference proteome</keyword>
<dbReference type="Proteomes" id="UP000077315">
    <property type="component" value="Unassembled WGS sequence"/>
</dbReference>
<sequence length="781" mass="87284">MSLKTAMFAHHNINININIKHIKNAQIYPFVKATKFQVDELVKEYLLFRGFTNTFRALETESRLDKDKGFQVDKIVEELIGYVIHGDVVYMLEYYRYLDVRFFSRLDSRFQRTVKKFELCLLRHYLVHAMQHKKKDKVIEFFDTYGPDLHGKPEWSQWFALPYVKQPATDPTFETFFSKQWVENYTISLHNFLATTFQNMPLPSLLSFNIERIQRKAQQTEIESLKSSVDNLKATVDARENEIAKLKHEVAETRREMTDGITLIRRRAASMTTDAKANGAKAKVGSQEKKNEKTVPKGVITETVAELRDTVDKVHSMGDEEPFVIVSQEEFSEHASAITHAKFSTEGNLIASCDMDNIVRIWSYKGQSFNPLKVNNNTSNILSMEWEARSDRFLFLGTDIGQIRVYNIENKSVVQEFTMDEKYPWVTQLSCSPVEPMFVCAGSGSKASADDTRDGVLVAWSMKTMAAIGTFRLDSNETCADINTIKLNHNGQMLVAGDNDGFMRIFGNVDVRSMKSIMEWKTASGQPACMAQFSFDENSIYTVDHSGQLSQWSIHKPGDSLCNSSLQGFPPPAAFSSHKTAIHTDPFVTSPSSTALPPTSLQSITATIAASPILPATNILPPRPKSNPSTSSLSRLSISSNRSGRLPMITLDDSVTQSLLSFSPRSQMVAFSADTDYVLCASSAYGRRTSNSPRPSSSTSSIFSMRSERNNYSTNSSFAGSTNSGTTQGSIYQVSDGQTALQFGQQPAYQKITAVDWTNSSNACLLGNMDGSVKVTNLIKV</sequence>
<dbReference type="GO" id="GO:0031901">
    <property type="term" value="C:early endosome membrane"/>
    <property type="evidence" value="ECO:0007669"/>
    <property type="project" value="UniProtKB-SubCell"/>
</dbReference>
<dbReference type="PANTHER" id="PTHR13083">
    <property type="entry name" value="WD REPEAT-CONTAINING PROTEIN 91"/>
    <property type="match status" value="1"/>
</dbReference>
<evidence type="ECO:0000313" key="9">
    <source>
        <dbReference type="EMBL" id="OAD68892.1"/>
    </source>
</evidence>
<protein>
    <recommendedName>
        <fullName evidence="8">ARMC9 CTLH-like domain-containing protein</fullName>
    </recommendedName>
</protein>
<dbReference type="Gene3D" id="2.130.10.10">
    <property type="entry name" value="YVTN repeat-like/Quinoprotein amine dehydrogenase"/>
    <property type="match status" value="1"/>
</dbReference>
<comment type="subcellular location">
    <subcellularLocation>
        <location evidence="1">Early endosome membrane</location>
        <topology evidence="1">Peripheral membrane protein</topology>
    </subcellularLocation>
    <subcellularLocation>
        <location evidence="2">Late endosome membrane</location>
    </subcellularLocation>
</comment>
<dbReference type="STRING" id="763407.A0A162TIM2"/>
<dbReference type="InterPro" id="IPR006594">
    <property type="entry name" value="LisH"/>
</dbReference>
<feature type="compositionally biased region" description="Low complexity" evidence="7">
    <location>
        <begin position="626"/>
        <end position="638"/>
    </location>
</feature>
<evidence type="ECO:0000313" key="10">
    <source>
        <dbReference type="Proteomes" id="UP000077315"/>
    </source>
</evidence>
<accession>A0A162TIM2</accession>
<dbReference type="Pfam" id="PF00400">
    <property type="entry name" value="WD40"/>
    <property type="match status" value="1"/>
</dbReference>
<keyword evidence="4" id="KW-0967">Endosome</keyword>
<dbReference type="GO" id="GO:0045022">
    <property type="term" value="P:early endosome to late endosome transport"/>
    <property type="evidence" value="ECO:0007669"/>
    <property type="project" value="InterPro"/>
</dbReference>
<gene>
    <name evidence="9" type="ORF">PHYBLDRAFT_182998</name>
</gene>
<feature type="region of interest" description="Disordered" evidence="7">
    <location>
        <begin position="272"/>
        <end position="295"/>
    </location>
</feature>
<evidence type="ECO:0000256" key="2">
    <source>
        <dbReference type="ARBA" id="ARBA00004414"/>
    </source>
</evidence>
<feature type="region of interest" description="Disordered" evidence="7">
    <location>
        <begin position="616"/>
        <end position="638"/>
    </location>
</feature>